<protein>
    <submittedName>
        <fullName evidence="6">Alkanesulfonate monooxygenase</fullName>
    </submittedName>
</protein>
<dbReference type="PANTHER" id="PTHR42847:SF9">
    <property type="entry name" value="BLL6451 PROTEIN"/>
    <property type="match status" value="1"/>
</dbReference>
<proteinExistence type="predicted"/>
<dbReference type="AlphaFoldDB" id="A0A1G7YY78"/>
<name>A0A1G7YY78_9MICO</name>
<keyword evidence="4 6" id="KW-0503">Monooxygenase</keyword>
<reference evidence="6 7" key="1">
    <citation type="submission" date="2016-10" db="EMBL/GenBank/DDBJ databases">
        <authorList>
            <person name="de Groot N.N."/>
        </authorList>
    </citation>
    <scope>NUCLEOTIDE SEQUENCE [LARGE SCALE GENOMIC DNA]</scope>
    <source>
        <strain evidence="6 7">DSM 23142</strain>
    </source>
</reference>
<evidence type="ECO:0000313" key="6">
    <source>
        <dbReference type="EMBL" id="SDH01239.1"/>
    </source>
</evidence>
<gene>
    <name evidence="6" type="ORF">SAMN04489810_1885</name>
</gene>
<dbReference type="PANTHER" id="PTHR42847">
    <property type="entry name" value="ALKANESULFONATE MONOOXYGENASE"/>
    <property type="match status" value="1"/>
</dbReference>
<dbReference type="RefSeq" id="WP_091489064.1">
    <property type="nucleotide sequence ID" value="NZ_LT629692.1"/>
</dbReference>
<dbReference type="Gene3D" id="3.20.20.30">
    <property type="entry name" value="Luciferase-like domain"/>
    <property type="match status" value="1"/>
</dbReference>
<dbReference type="OrthoDB" id="9814695at2"/>
<evidence type="ECO:0000256" key="2">
    <source>
        <dbReference type="ARBA" id="ARBA00022643"/>
    </source>
</evidence>
<dbReference type="GO" id="GO:0008726">
    <property type="term" value="F:alkanesulfonate monooxygenase activity"/>
    <property type="evidence" value="ECO:0007669"/>
    <property type="project" value="TreeGrafter"/>
</dbReference>
<keyword evidence="2" id="KW-0288">FMN</keyword>
<dbReference type="CDD" id="cd01094">
    <property type="entry name" value="Alkanesulfonate_monoxygenase"/>
    <property type="match status" value="1"/>
</dbReference>
<dbReference type="Pfam" id="PF00296">
    <property type="entry name" value="Bac_luciferase"/>
    <property type="match status" value="1"/>
</dbReference>
<accession>A0A1G7YY78</accession>
<keyword evidence="7" id="KW-1185">Reference proteome</keyword>
<evidence type="ECO:0000256" key="4">
    <source>
        <dbReference type="ARBA" id="ARBA00023033"/>
    </source>
</evidence>
<evidence type="ECO:0000256" key="3">
    <source>
        <dbReference type="ARBA" id="ARBA00023002"/>
    </source>
</evidence>
<dbReference type="EMBL" id="LT629692">
    <property type="protein sequence ID" value="SDH01239.1"/>
    <property type="molecule type" value="Genomic_DNA"/>
</dbReference>
<sequence>MSIEILGMIATTAGSESKKLDGPIVDPSYVREFSRAHEDAGFDRVLIGYSASSPDGFAVAAAALHSTERLKVLIAHRPGFVAPTLVARKLATLDHLSGGGRVAIHHISGGSDEDQRRDGDFSAKGDRYRRTGEFIDVLRRTLSSEEPFDYDGEFYRVEGGYSAVKPATDEGIPIFFGGLSEGAVEVGAAYADVYMLFGEPLDAVAERIQAVRAAAAAQGREVEFSLSTRPIIAATEDEAWAKAQRIYDETAALIAARETGNTLSFAPPKRTEPSSVSADLLQQHARAADVHDERLWLGITRLTGPSGNSTAPVGTPAQVAEALLKYYDLGVTHFLIRGFDPLGDVIDWGDELIPALRDGARLRDEARVQRVA</sequence>
<evidence type="ECO:0000256" key="1">
    <source>
        <dbReference type="ARBA" id="ARBA00022630"/>
    </source>
</evidence>
<feature type="domain" description="Luciferase-like" evidence="5">
    <location>
        <begin position="22"/>
        <end position="333"/>
    </location>
</feature>
<evidence type="ECO:0000259" key="5">
    <source>
        <dbReference type="Pfam" id="PF00296"/>
    </source>
</evidence>
<dbReference type="SUPFAM" id="SSF51679">
    <property type="entry name" value="Bacterial luciferase-like"/>
    <property type="match status" value="1"/>
</dbReference>
<dbReference type="GO" id="GO:0046306">
    <property type="term" value="P:alkanesulfonate catabolic process"/>
    <property type="evidence" value="ECO:0007669"/>
    <property type="project" value="TreeGrafter"/>
</dbReference>
<dbReference type="InterPro" id="IPR036661">
    <property type="entry name" value="Luciferase-like_sf"/>
</dbReference>
<evidence type="ECO:0000313" key="7">
    <source>
        <dbReference type="Proteomes" id="UP000199009"/>
    </source>
</evidence>
<dbReference type="Proteomes" id="UP000199009">
    <property type="component" value="Chromosome I"/>
</dbReference>
<keyword evidence="1" id="KW-0285">Flavoprotein</keyword>
<dbReference type="InterPro" id="IPR050172">
    <property type="entry name" value="SsuD_RutA_monooxygenase"/>
</dbReference>
<dbReference type="InterPro" id="IPR011251">
    <property type="entry name" value="Luciferase-like_dom"/>
</dbReference>
<dbReference type="STRING" id="370764.SAMN04489810_1885"/>
<organism evidence="6 7">
    <name type="scientific">Microbacterium pygmaeum</name>
    <dbReference type="NCBI Taxonomy" id="370764"/>
    <lineage>
        <taxon>Bacteria</taxon>
        <taxon>Bacillati</taxon>
        <taxon>Actinomycetota</taxon>
        <taxon>Actinomycetes</taxon>
        <taxon>Micrococcales</taxon>
        <taxon>Microbacteriaceae</taxon>
        <taxon>Microbacterium</taxon>
    </lineage>
</organism>
<keyword evidence="3" id="KW-0560">Oxidoreductase</keyword>